<feature type="compositionally biased region" description="Acidic residues" evidence="7">
    <location>
        <begin position="548"/>
        <end position="562"/>
    </location>
</feature>
<keyword evidence="5" id="KW-0119">Carbohydrate metabolism</keyword>
<keyword evidence="4" id="KW-0294">Fucose metabolism</keyword>
<dbReference type="EMBL" id="OZ020113">
    <property type="protein sequence ID" value="CAK9266376.1"/>
    <property type="molecule type" value="Genomic_DNA"/>
</dbReference>
<keyword evidence="2" id="KW-0328">Glycosyltransferase</keyword>
<gene>
    <name evidence="8" type="ORF">CSSPJE1EN1_LOCUS11854</name>
</gene>
<evidence type="ECO:0000256" key="2">
    <source>
        <dbReference type="ARBA" id="ARBA00022676"/>
    </source>
</evidence>
<name>A0ABP0WHM5_9BRYO</name>
<sequence>MARPRNRIRGFQFPAISSLALVFGSALIALAVLSVMSGPFLDNEKSQQSSIQPGQLGAKLEHVWDSENAELYYGCSEPSEKYLSQSSVESNGYLFIVASGGLNQQRTGITDSIAVARLLNATLVVPELDHRSYWKDPSNFSDIFDIDWFISSVAPDVKVIKELPPGSKKFISKQMSSLRVPRKVTPHYYLTRILPILKRTQSVRLTKFDYRLANKLDPDMQKLRCRTNYKALRFTQPIQEMGQELVNRMRTKTGQYIALHLRYESDMLAFSNCYYGGGDKERRELGAIRKRWKTLHYRNPDRERRNGKCPLTPEEVGLMLRALGYGKDTYLYVASGEIYNGEASLAPLKALFPNFFTKDTLATKEELKPFAKFSSRMAAVDYVVCSQSDVFVANNNGNMARILAGERRFNGHKRTIRPNAKKLGTLFPARHTMSWEDFADKVREFQKGFMGNPMEMRAGRGEFHENPAACICEKPDAREKIKRMNEQHEKRPSKYMEIGKLEEEDNLKLHDPIIPVEDRLNEEAEDDAEDEELPLVTDGEQLNPNEVDTNEELLLESEDPDVNTDGNDPMTAEDADGATGASDDGANDGADDSD</sequence>
<dbReference type="Proteomes" id="UP001497444">
    <property type="component" value="Chromosome 18"/>
</dbReference>
<feature type="compositionally biased region" description="Acidic residues" evidence="7">
    <location>
        <begin position="523"/>
        <end position="533"/>
    </location>
</feature>
<evidence type="ECO:0000256" key="3">
    <source>
        <dbReference type="ARBA" id="ARBA00022679"/>
    </source>
</evidence>
<evidence type="ECO:0000256" key="7">
    <source>
        <dbReference type="SAM" id="MobiDB-lite"/>
    </source>
</evidence>
<evidence type="ECO:0000256" key="4">
    <source>
        <dbReference type="ARBA" id="ARBA00023253"/>
    </source>
</evidence>
<evidence type="ECO:0000313" key="9">
    <source>
        <dbReference type="Proteomes" id="UP001497444"/>
    </source>
</evidence>
<proteinExistence type="inferred from homology"/>
<dbReference type="InterPro" id="IPR024709">
    <property type="entry name" value="FucosylTrfase_pln"/>
</dbReference>
<protein>
    <recommendedName>
        <fullName evidence="6">O-fucosyltransferase family protein</fullName>
    </recommendedName>
</protein>
<feature type="region of interest" description="Disordered" evidence="7">
    <location>
        <begin position="522"/>
        <end position="594"/>
    </location>
</feature>
<evidence type="ECO:0000256" key="1">
    <source>
        <dbReference type="ARBA" id="ARBA00007737"/>
    </source>
</evidence>
<comment type="similarity">
    <text evidence="1">Belongs to the glycosyltransferase GT106 family.</text>
</comment>
<evidence type="ECO:0000256" key="6">
    <source>
        <dbReference type="ARBA" id="ARBA00030350"/>
    </source>
</evidence>
<evidence type="ECO:0000313" key="8">
    <source>
        <dbReference type="EMBL" id="CAK9266376.1"/>
    </source>
</evidence>
<evidence type="ECO:0000256" key="5">
    <source>
        <dbReference type="ARBA" id="ARBA00023277"/>
    </source>
</evidence>
<keyword evidence="9" id="KW-1185">Reference proteome</keyword>
<dbReference type="Gene3D" id="3.40.50.11350">
    <property type="match status" value="1"/>
</dbReference>
<dbReference type="PANTHER" id="PTHR31818:SF1">
    <property type="entry name" value="O-FUCOSYLTRANSFERASE 16"/>
    <property type="match status" value="1"/>
</dbReference>
<reference evidence="8" key="1">
    <citation type="submission" date="2024-02" db="EMBL/GenBank/DDBJ databases">
        <authorList>
            <consortium name="ELIXIR-Norway"/>
            <consortium name="Elixir Norway"/>
        </authorList>
    </citation>
    <scope>NUCLEOTIDE SEQUENCE</scope>
</reference>
<accession>A0ABP0WHM5</accession>
<feature type="compositionally biased region" description="Acidic residues" evidence="7">
    <location>
        <begin position="585"/>
        <end position="594"/>
    </location>
</feature>
<organism evidence="8 9">
    <name type="scientific">Sphagnum jensenii</name>
    <dbReference type="NCBI Taxonomy" id="128206"/>
    <lineage>
        <taxon>Eukaryota</taxon>
        <taxon>Viridiplantae</taxon>
        <taxon>Streptophyta</taxon>
        <taxon>Embryophyta</taxon>
        <taxon>Bryophyta</taxon>
        <taxon>Sphagnophytina</taxon>
        <taxon>Sphagnopsida</taxon>
        <taxon>Sphagnales</taxon>
        <taxon>Sphagnaceae</taxon>
        <taxon>Sphagnum</taxon>
    </lineage>
</organism>
<dbReference type="CDD" id="cd11299">
    <property type="entry name" value="O-FucT_plant"/>
    <property type="match status" value="1"/>
</dbReference>
<dbReference type="PANTHER" id="PTHR31818">
    <property type="entry name" value="O-FUCOSYLTRANSFERASE 16"/>
    <property type="match status" value="1"/>
</dbReference>
<keyword evidence="3" id="KW-0808">Transferase</keyword>
<dbReference type="Pfam" id="PF10250">
    <property type="entry name" value="O-FucT"/>
    <property type="match status" value="1"/>
</dbReference>
<dbReference type="InterPro" id="IPR019378">
    <property type="entry name" value="GDP-Fuc_O-FucTrfase"/>
</dbReference>